<dbReference type="Proteomes" id="UP000198771">
    <property type="component" value="Unassembled WGS sequence"/>
</dbReference>
<protein>
    <submittedName>
        <fullName evidence="1">Uncharacterized protein</fullName>
    </submittedName>
</protein>
<dbReference type="OrthoDB" id="5470413at2"/>
<proteinExistence type="predicted"/>
<dbReference type="RefSeq" id="WP_092116054.1">
    <property type="nucleotide sequence ID" value="NZ_FMXO01000001.1"/>
</dbReference>
<evidence type="ECO:0000313" key="2">
    <source>
        <dbReference type="Proteomes" id="UP000198771"/>
    </source>
</evidence>
<organism evidence="1 2">
    <name type="scientific">Desulfonatronum thiosulfatophilum</name>
    <dbReference type="NCBI Taxonomy" id="617002"/>
    <lineage>
        <taxon>Bacteria</taxon>
        <taxon>Pseudomonadati</taxon>
        <taxon>Thermodesulfobacteriota</taxon>
        <taxon>Desulfovibrionia</taxon>
        <taxon>Desulfovibrionales</taxon>
        <taxon>Desulfonatronaceae</taxon>
        <taxon>Desulfonatronum</taxon>
    </lineage>
</organism>
<name>A0A1G6A0X4_9BACT</name>
<gene>
    <name evidence="1" type="ORF">SAMN05660653_00057</name>
</gene>
<keyword evidence="2" id="KW-1185">Reference proteome</keyword>
<evidence type="ECO:0000313" key="1">
    <source>
        <dbReference type="EMBL" id="SDB02101.1"/>
    </source>
</evidence>
<dbReference type="EMBL" id="FMXO01000001">
    <property type="protein sequence ID" value="SDB02101.1"/>
    <property type="molecule type" value="Genomic_DNA"/>
</dbReference>
<reference evidence="1 2" key="1">
    <citation type="submission" date="2016-10" db="EMBL/GenBank/DDBJ databases">
        <authorList>
            <person name="de Groot N.N."/>
        </authorList>
    </citation>
    <scope>NUCLEOTIDE SEQUENCE [LARGE SCALE GENOMIC DNA]</scope>
    <source>
        <strain evidence="1 2">ASO4-2</strain>
    </source>
</reference>
<sequence>MNDSRRRGRKDHDSLRIVRDQQLITSCALDVIETVERTRGLPLQPRDRMALKLLTPRNSALLVQQSRYYLGCRQISFDILTDDLGLGAHRLIPSGVHVLNRNGVWWNDSYGIGRFLWNLYAGENPNDGICRVLERLFKFEVSGIFGPRANLSVRDKSRTIEGELRPDLRLYIHRREGSVETTLRKLIKARAVYRPQDLGLDLEPQESGRIALLFGKTKRYAVSFTMVKI</sequence>
<dbReference type="STRING" id="617002.SAMN05660653_00057"/>
<dbReference type="AlphaFoldDB" id="A0A1G6A0X4"/>
<accession>A0A1G6A0X4</accession>